<gene>
    <name evidence="1" type="ORF">ENH_00030340</name>
</gene>
<protein>
    <submittedName>
        <fullName evidence="1">Uncharacterized protein</fullName>
    </submittedName>
</protein>
<proteinExistence type="predicted"/>
<dbReference type="EMBL" id="HG722623">
    <property type="protein sequence ID" value="CDJ62891.1"/>
    <property type="molecule type" value="Genomic_DNA"/>
</dbReference>
<reference evidence="1" key="2">
    <citation type="submission" date="2013-10" db="EMBL/GenBank/DDBJ databases">
        <authorList>
            <person name="Aslett M."/>
        </authorList>
    </citation>
    <scope>NUCLEOTIDE SEQUENCE [LARGE SCALE GENOMIC DNA]</scope>
    <source>
        <strain evidence="1">Houghton</strain>
    </source>
</reference>
<dbReference type="VEuPathDB" id="ToxoDB:ENH_00030340"/>
<dbReference type="AlphaFoldDB" id="U6MFS9"/>
<name>U6MFS9_9EIME</name>
<keyword evidence="2" id="KW-1185">Reference proteome</keyword>
<dbReference type="OrthoDB" id="10564085at2759"/>
<organism evidence="1 2">
    <name type="scientific">Eimeria necatrix</name>
    <dbReference type="NCBI Taxonomy" id="51315"/>
    <lineage>
        <taxon>Eukaryota</taxon>
        <taxon>Sar</taxon>
        <taxon>Alveolata</taxon>
        <taxon>Apicomplexa</taxon>
        <taxon>Conoidasida</taxon>
        <taxon>Coccidia</taxon>
        <taxon>Eucoccidiorida</taxon>
        <taxon>Eimeriorina</taxon>
        <taxon>Eimeriidae</taxon>
        <taxon>Eimeria</taxon>
    </lineage>
</organism>
<reference evidence="1" key="1">
    <citation type="submission" date="2013-10" db="EMBL/GenBank/DDBJ databases">
        <title>Genomic analysis of the causative agents of coccidiosis in chickens.</title>
        <authorList>
            <person name="Reid A.J."/>
            <person name="Blake D."/>
            <person name="Billington K."/>
            <person name="Browne H."/>
            <person name="Dunn M."/>
            <person name="Hung S."/>
            <person name="Kawahara F."/>
            <person name="Miranda-Saavedra D."/>
            <person name="Mourier T."/>
            <person name="Nagra H."/>
            <person name="Otto T.D."/>
            <person name="Rawlings N."/>
            <person name="Sanchez A."/>
            <person name="Sanders M."/>
            <person name="Subramaniam C."/>
            <person name="Tay Y."/>
            <person name="Dear P."/>
            <person name="Doerig C."/>
            <person name="Gruber A."/>
            <person name="Parkinson J."/>
            <person name="Shirley M."/>
            <person name="Wan K.L."/>
            <person name="Berriman M."/>
            <person name="Tomley F."/>
            <person name="Pain A."/>
        </authorList>
    </citation>
    <scope>NUCLEOTIDE SEQUENCE [LARGE SCALE GENOMIC DNA]</scope>
    <source>
        <strain evidence="1">Houghton</strain>
    </source>
</reference>
<dbReference type="Proteomes" id="UP000030754">
    <property type="component" value="Unassembled WGS sequence"/>
</dbReference>
<accession>U6MFS9</accession>
<evidence type="ECO:0000313" key="2">
    <source>
        <dbReference type="Proteomes" id="UP000030754"/>
    </source>
</evidence>
<sequence length="85" mass="9825">MMEKRPLCFAYLRDFVKEKKKQGKLTRLLSGYKAGELDLNNSVLRFKRDVMALTEELAFHALQQAQATRTTTNESEEVSMDLIDL</sequence>
<evidence type="ECO:0000313" key="1">
    <source>
        <dbReference type="EMBL" id="CDJ62891.1"/>
    </source>
</evidence>
<dbReference type="GeneID" id="25473199"/>
<dbReference type="RefSeq" id="XP_013440253.1">
    <property type="nucleotide sequence ID" value="XM_013584799.1"/>
</dbReference>